<dbReference type="AlphaFoldDB" id="A0A9Q5HUY0"/>
<reference evidence="1" key="1">
    <citation type="submission" date="2016-06" db="EMBL/GenBank/DDBJ databases">
        <title>Draft Genome sequence of the fungus Inonotus baumii.</title>
        <authorList>
            <person name="Zhu H."/>
            <person name="Lin W."/>
        </authorList>
    </citation>
    <scope>NUCLEOTIDE SEQUENCE</scope>
    <source>
        <strain evidence="1">821</strain>
    </source>
</reference>
<dbReference type="Proteomes" id="UP000757232">
    <property type="component" value="Unassembled WGS sequence"/>
</dbReference>
<name>A0A9Q5HUY0_SANBA</name>
<keyword evidence="2" id="KW-1185">Reference proteome</keyword>
<evidence type="ECO:0000313" key="2">
    <source>
        <dbReference type="Proteomes" id="UP000757232"/>
    </source>
</evidence>
<accession>A0A9Q5HUY0</accession>
<evidence type="ECO:0000313" key="1">
    <source>
        <dbReference type="EMBL" id="OCB86360.1"/>
    </source>
</evidence>
<protein>
    <submittedName>
        <fullName evidence="1">Ankyrin</fullName>
    </submittedName>
</protein>
<sequence length="254" mass="28455">MPLHAAVHNGFSKIVTLLVEAVPGSESLYSKNSVGEAVLETAWAEFLIDSIRNNYPGYDLLGYGNLRTLDSSSILTAPVREDSHDLGTELELLKSVHANLLRDGKLAANVKLKEALDAFIPYLSEKVRSEAESPVIPTQEDTTDKCDPRKTFKIVSAAVSAIPARRQLVHLTDVQRSVRASLEKVAKKPEPKIENDYYRRHVFLKGDEIPEEAEAEAREKHEMWQGILGWSLRLRNLALGDFSSRHDYCYLLSN</sequence>
<dbReference type="EMBL" id="LNZH02000202">
    <property type="protein sequence ID" value="OCB86360.1"/>
    <property type="molecule type" value="Genomic_DNA"/>
</dbReference>
<gene>
    <name evidence="1" type="ORF">A7U60_g6478</name>
</gene>
<proteinExistence type="predicted"/>
<organism evidence="1 2">
    <name type="scientific">Sanghuangporus baumii</name>
    <name type="common">Phellinus baumii</name>
    <dbReference type="NCBI Taxonomy" id="108892"/>
    <lineage>
        <taxon>Eukaryota</taxon>
        <taxon>Fungi</taxon>
        <taxon>Dikarya</taxon>
        <taxon>Basidiomycota</taxon>
        <taxon>Agaricomycotina</taxon>
        <taxon>Agaricomycetes</taxon>
        <taxon>Hymenochaetales</taxon>
        <taxon>Hymenochaetaceae</taxon>
        <taxon>Sanghuangporus</taxon>
    </lineage>
</organism>
<dbReference type="OrthoDB" id="539213at2759"/>
<comment type="caution">
    <text evidence="1">The sequence shown here is derived from an EMBL/GenBank/DDBJ whole genome shotgun (WGS) entry which is preliminary data.</text>
</comment>